<accession>A0ABW4IVV5</accession>
<sequence length="389" mass="43743">MTDTVADAARGPNPPASLRAAAERALGVAQEKVDRLVTSHGDFFPLYTENGRWHHQKESWTNWCEGFLGGQMWIFAEVTGDPLWRRRAEHYSLLVEDRKHDRTVHDLGFVFWPTWKRWYDLTGDASRNDVVVTAGRTMGLRYNQAGRYLRSFLAPDSLFIDIMMNVGIVFHAAQHSEDDALLDIAHQHCRTTRRHLVRGDGSTAHEGVFDLSTGEFLRQSTQQGWRADSCWARGQTWALYGFGTCHALTGERDYLDTAIACAEHYISRTGDRLVPPNDWDEPDPRLPYESSAAAIAASGLLQLAELVDDERAARYRGHAFAALERLCREDFLASHDPSWEGVLKRASYHESKGLGVDESVMWGDYFFAEALHKILGGPLTAVSGPRPAV</sequence>
<protein>
    <submittedName>
        <fullName evidence="3">Glycoside hydrolase family 88 protein</fullName>
    </submittedName>
</protein>
<evidence type="ECO:0000313" key="4">
    <source>
        <dbReference type="Proteomes" id="UP001597261"/>
    </source>
</evidence>
<dbReference type="InterPro" id="IPR012341">
    <property type="entry name" value="6hp_glycosidase-like_sf"/>
</dbReference>
<reference evidence="4" key="1">
    <citation type="journal article" date="2019" name="Int. J. Syst. Evol. Microbiol.">
        <title>The Global Catalogue of Microorganisms (GCM) 10K type strain sequencing project: providing services to taxonomists for standard genome sequencing and annotation.</title>
        <authorList>
            <consortium name="The Broad Institute Genomics Platform"/>
            <consortium name="The Broad Institute Genome Sequencing Center for Infectious Disease"/>
            <person name="Wu L."/>
            <person name="Ma J."/>
        </authorList>
    </citation>
    <scope>NUCLEOTIDE SEQUENCE [LARGE SCALE GENOMIC DNA]</scope>
    <source>
        <strain evidence="4">CGMCC 1.12470</strain>
    </source>
</reference>
<keyword evidence="1 3" id="KW-0378">Hydrolase</keyword>
<dbReference type="PANTHER" id="PTHR36845:SF1">
    <property type="entry name" value="HYDROLASE, PUTATIVE (AFU_ORTHOLOGUE AFUA_7G05090)-RELATED"/>
    <property type="match status" value="1"/>
</dbReference>
<dbReference type="InterPro" id="IPR008928">
    <property type="entry name" value="6-hairpin_glycosidase_sf"/>
</dbReference>
<dbReference type="PANTHER" id="PTHR36845">
    <property type="entry name" value="HYDROLASE, PUTATIVE (AFU_ORTHOLOGUE AFUA_7G05090)-RELATED"/>
    <property type="match status" value="1"/>
</dbReference>
<gene>
    <name evidence="3" type="ORF">ACFSL4_21105</name>
</gene>
<keyword evidence="4" id="KW-1185">Reference proteome</keyword>
<dbReference type="Proteomes" id="UP001597261">
    <property type="component" value="Unassembled WGS sequence"/>
</dbReference>
<dbReference type="EMBL" id="JBHUDX010000058">
    <property type="protein sequence ID" value="MFD1660638.1"/>
    <property type="molecule type" value="Genomic_DNA"/>
</dbReference>
<dbReference type="Gene3D" id="1.50.10.10">
    <property type="match status" value="1"/>
</dbReference>
<dbReference type="RefSeq" id="WP_381085071.1">
    <property type="nucleotide sequence ID" value="NZ_JBHUDX010000058.1"/>
</dbReference>
<name>A0ABW4IVV5_9ACTN</name>
<evidence type="ECO:0000256" key="1">
    <source>
        <dbReference type="ARBA" id="ARBA00022801"/>
    </source>
</evidence>
<dbReference type="Pfam" id="PF07470">
    <property type="entry name" value="Glyco_hydro_88"/>
    <property type="match status" value="1"/>
</dbReference>
<dbReference type="SUPFAM" id="SSF48208">
    <property type="entry name" value="Six-hairpin glycosidases"/>
    <property type="match status" value="1"/>
</dbReference>
<comment type="caution">
    <text evidence="3">The sequence shown here is derived from an EMBL/GenBank/DDBJ whole genome shotgun (WGS) entry which is preliminary data.</text>
</comment>
<proteinExistence type="inferred from homology"/>
<dbReference type="InterPro" id="IPR052369">
    <property type="entry name" value="UG_Glycosaminoglycan_Hydrolase"/>
</dbReference>
<evidence type="ECO:0000313" key="3">
    <source>
        <dbReference type="EMBL" id="MFD1660638.1"/>
    </source>
</evidence>
<organism evidence="3 4">
    <name type="scientific">Streptomyces caeni</name>
    <dbReference type="NCBI Taxonomy" id="2307231"/>
    <lineage>
        <taxon>Bacteria</taxon>
        <taxon>Bacillati</taxon>
        <taxon>Actinomycetota</taxon>
        <taxon>Actinomycetes</taxon>
        <taxon>Kitasatosporales</taxon>
        <taxon>Streptomycetaceae</taxon>
        <taxon>Streptomyces</taxon>
    </lineage>
</organism>
<comment type="similarity">
    <text evidence="2">Belongs to the glycosyl hydrolase 88 family.</text>
</comment>
<dbReference type="InterPro" id="IPR010905">
    <property type="entry name" value="Glyco_hydro_88"/>
</dbReference>
<evidence type="ECO:0000256" key="2">
    <source>
        <dbReference type="ARBA" id="ARBA00038358"/>
    </source>
</evidence>
<dbReference type="GO" id="GO:0016787">
    <property type="term" value="F:hydrolase activity"/>
    <property type="evidence" value="ECO:0007669"/>
    <property type="project" value="UniProtKB-KW"/>
</dbReference>